<dbReference type="AlphaFoldDB" id="A0ABC9NHB6"/>
<reference evidence="1" key="2">
    <citation type="submission" date="2013-11" db="EMBL/GenBank/DDBJ databases">
        <title>Draft genome sequence of Bacteroides uniformis (ATCC 8492).</title>
        <authorList>
            <person name="Sudarsanam P."/>
            <person name="Ley R."/>
            <person name="Guruge J."/>
            <person name="Turnbaugh P.J."/>
            <person name="Mahowald M."/>
            <person name="Liep D."/>
            <person name="Gordon J."/>
        </authorList>
    </citation>
    <scope>NUCLEOTIDE SEQUENCE</scope>
    <source>
        <strain evidence="1">ATCC 8492</strain>
    </source>
</reference>
<gene>
    <name evidence="1" type="ORF">BACUNI_00351</name>
</gene>
<dbReference type="EMBL" id="AAYH02000032">
    <property type="protein sequence ID" value="EDO56064.1"/>
    <property type="molecule type" value="Genomic_DNA"/>
</dbReference>
<evidence type="ECO:0000313" key="1">
    <source>
        <dbReference type="EMBL" id="EDO56064.1"/>
    </source>
</evidence>
<accession>A0ABC9NHB6</accession>
<proteinExistence type="predicted"/>
<dbReference type="Proteomes" id="UP000004110">
    <property type="component" value="Unassembled WGS sequence"/>
</dbReference>
<protein>
    <submittedName>
        <fullName evidence="1">Uncharacterized protein</fullName>
    </submittedName>
</protein>
<sequence>MQIFRLIIKKQHYYLLIYRKTIMFARKIPPLPAK</sequence>
<comment type="caution">
    <text evidence="1">The sequence shown here is derived from an EMBL/GenBank/DDBJ whole genome shotgun (WGS) entry which is preliminary data.</text>
</comment>
<keyword evidence="2" id="KW-1185">Reference proteome</keyword>
<organism evidence="1 2">
    <name type="scientific">Bacteroides uniformis (strain ATCC 8492 / DSM 6597 / CCUG 4942 / CIP 103695 / JCM 5828 / KCTC 5204 / NCTC 13054 / VPI 0061)</name>
    <dbReference type="NCBI Taxonomy" id="411479"/>
    <lineage>
        <taxon>Bacteria</taxon>
        <taxon>Pseudomonadati</taxon>
        <taxon>Bacteroidota</taxon>
        <taxon>Bacteroidia</taxon>
        <taxon>Bacteroidales</taxon>
        <taxon>Bacteroidaceae</taxon>
        <taxon>Bacteroides</taxon>
    </lineage>
</organism>
<name>A0ABC9NHB6_BACUC</name>
<reference evidence="1" key="1">
    <citation type="submission" date="2007-06" db="EMBL/GenBank/DDBJ databases">
        <authorList>
            <person name="Fulton L."/>
            <person name="Clifton S."/>
            <person name="Fulton B."/>
            <person name="Xu J."/>
            <person name="Minx P."/>
            <person name="Pepin K.H."/>
            <person name="Johnson M."/>
            <person name="Thiruvilangam P."/>
            <person name="Bhonagiri V."/>
            <person name="Nash W.E."/>
            <person name="Mardis E.R."/>
            <person name="Wilson R.K."/>
        </authorList>
    </citation>
    <scope>NUCLEOTIDE SEQUENCE [LARGE SCALE GENOMIC DNA]</scope>
    <source>
        <strain evidence="1">ATCC 8492</strain>
    </source>
</reference>
<evidence type="ECO:0000313" key="2">
    <source>
        <dbReference type="Proteomes" id="UP000004110"/>
    </source>
</evidence>